<keyword evidence="1" id="KW-0646">Protease inhibitor</keyword>
<reference evidence="3" key="1">
    <citation type="journal article" date="2014" name="BMC Genomics">
        <title>The Babesia bovis gene and promoter model: an update from full-length EST analysis.</title>
        <authorList>
            <person name="Yamagishi J."/>
            <person name="Wakaguri H."/>
            <person name="Yokoyama N."/>
            <person name="Yamashita R."/>
            <person name="Suzuki Y."/>
            <person name="Xuan X."/>
            <person name="Igarashi I."/>
        </authorList>
    </citation>
    <scope>NUCLEOTIDE SEQUENCE</scope>
    <source>
        <strain evidence="3">Texas</strain>
    </source>
</reference>
<keyword evidence="2" id="KW-0789">Thiol protease inhibitor</keyword>
<protein>
    <submittedName>
        <fullName evidence="3">Uncharacterized protein</fullName>
    </submittedName>
</protein>
<dbReference type="EMBL" id="AK442187">
    <property type="protein sequence ID" value="BAN65981.1"/>
    <property type="molecule type" value="mRNA"/>
</dbReference>
<name>S6B9U4_BABBO</name>
<dbReference type="InterPro" id="IPR036331">
    <property type="entry name" value="Chagasin-like_sf"/>
</dbReference>
<evidence type="ECO:0000256" key="2">
    <source>
        <dbReference type="ARBA" id="ARBA00022704"/>
    </source>
</evidence>
<dbReference type="AlphaFoldDB" id="S6B9U4"/>
<accession>S6B9U4</accession>
<evidence type="ECO:0000256" key="1">
    <source>
        <dbReference type="ARBA" id="ARBA00022690"/>
    </source>
</evidence>
<organism evidence="3">
    <name type="scientific">Babesia bovis</name>
    <dbReference type="NCBI Taxonomy" id="5865"/>
    <lineage>
        <taxon>Eukaryota</taxon>
        <taxon>Sar</taxon>
        <taxon>Alveolata</taxon>
        <taxon>Apicomplexa</taxon>
        <taxon>Aconoidasida</taxon>
        <taxon>Piroplasmida</taxon>
        <taxon>Babesiidae</taxon>
        <taxon>Babesia</taxon>
    </lineage>
</organism>
<dbReference type="VEuPathDB" id="PiroplasmaDB:BBOV_IV003280"/>
<dbReference type="Gene3D" id="2.60.40.2020">
    <property type="match status" value="1"/>
</dbReference>
<sequence>MFTTGRRSLYFLASASCIATFYNSALTPVVAQGWLNMFTHGACPYRGNGCAQAGPHDNKHVHLGSFRDDKSGGSLEITLNKSELTSDAIYNLTVESQMSTGYLWIPMGIYSSSEHAAIVGKQESFYADLLTKDYMKDAMSKGKQAHDITITPFKAQSGGAGVEKGPSGCPVGAAEISMCTLTVHQSIGEGVYHVHFGYVSPFRGPNAACTKELVIRIVAWWYIVTWLIQLTH</sequence>
<proteinExistence type="evidence at transcript level"/>
<gene>
    <name evidence="3" type="primary">BBOV_IV003280</name>
</gene>
<evidence type="ECO:0000313" key="3">
    <source>
        <dbReference type="EMBL" id="BAN65981.1"/>
    </source>
</evidence>
<dbReference type="GO" id="GO:0004869">
    <property type="term" value="F:cysteine-type endopeptidase inhibitor activity"/>
    <property type="evidence" value="ECO:0007669"/>
    <property type="project" value="UniProtKB-KW"/>
</dbReference>